<dbReference type="Pfam" id="PF11753">
    <property type="entry name" value="DUF3310"/>
    <property type="match status" value="1"/>
</dbReference>
<sequence>MKHNNPGTMCSLAWLEHERRKAWQEGYAAGWKDQECDFPQYTSENPYKGDRRMKRNPFEIAFDNVLAGAAYTSQSSDSASVKEQHMDNVNHPKHYESGPFECIELTRLLSFDWGNVVKYCYRWQSKNGVEDLRKALWYANDAVIHGIPLYADTNLSGLCNALFSTLVATDWAGLRGLWWAFANNCTKREILTALKNKIVKIEKDGE</sequence>
<name>A0ABD4WA25_BIFPS</name>
<proteinExistence type="predicted"/>
<dbReference type="EMBL" id="JAQKRA010000012">
    <property type="protein sequence ID" value="MDB6492420.1"/>
    <property type="molecule type" value="Genomic_DNA"/>
</dbReference>
<dbReference type="InterPro" id="IPR021739">
    <property type="entry name" value="SaV-like"/>
</dbReference>
<evidence type="ECO:0000313" key="2">
    <source>
        <dbReference type="Proteomes" id="UP001212008"/>
    </source>
</evidence>
<reference evidence="1 2" key="1">
    <citation type="submission" date="2023-01" db="EMBL/GenBank/DDBJ databases">
        <title>Human gut microbiome strain richness.</title>
        <authorList>
            <person name="Chen-Liaw A."/>
        </authorList>
    </citation>
    <scope>NUCLEOTIDE SEQUENCE [LARGE SCALE GENOMIC DNA]</scope>
    <source>
        <strain evidence="1 2">RTP21311st1_C8_RTP21311_201001</strain>
    </source>
</reference>
<dbReference type="AlphaFoldDB" id="A0ABD4WA25"/>
<accession>A0ABD4WA25</accession>
<organism evidence="1 2">
    <name type="scientific">Bifidobacterium pseudocatenulatum</name>
    <dbReference type="NCBI Taxonomy" id="28026"/>
    <lineage>
        <taxon>Bacteria</taxon>
        <taxon>Bacillati</taxon>
        <taxon>Actinomycetota</taxon>
        <taxon>Actinomycetes</taxon>
        <taxon>Bifidobacteriales</taxon>
        <taxon>Bifidobacteriaceae</taxon>
        <taxon>Bifidobacterium</taxon>
    </lineage>
</organism>
<dbReference type="Proteomes" id="UP001212008">
    <property type="component" value="Unassembled WGS sequence"/>
</dbReference>
<comment type="caution">
    <text evidence="1">The sequence shown here is derived from an EMBL/GenBank/DDBJ whole genome shotgun (WGS) entry which is preliminary data.</text>
</comment>
<dbReference type="RefSeq" id="WP_271735579.1">
    <property type="nucleotide sequence ID" value="NZ_JAQKQX010000002.1"/>
</dbReference>
<gene>
    <name evidence="1" type="ORF">PMN70_09545</name>
</gene>
<evidence type="ECO:0000313" key="1">
    <source>
        <dbReference type="EMBL" id="MDB6492420.1"/>
    </source>
</evidence>
<protein>
    <submittedName>
        <fullName evidence="1">DUF3310 domain-containing protein</fullName>
    </submittedName>
</protein>